<organism evidence="2 3">
    <name type="scientific">Allacma fusca</name>
    <dbReference type="NCBI Taxonomy" id="39272"/>
    <lineage>
        <taxon>Eukaryota</taxon>
        <taxon>Metazoa</taxon>
        <taxon>Ecdysozoa</taxon>
        <taxon>Arthropoda</taxon>
        <taxon>Hexapoda</taxon>
        <taxon>Collembola</taxon>
        <taxon>Symphypleona</taxon>
        <taxon>Sminthuridae</taxon>
        <taxon>Allacma</taxon>
    </lineage>
</organism>
<protein>
    <recommendedName>
        <fullName evidence="1">C-CAP/cofactor C-like domain-containing protein</fullName>
    </recommendedName>
</protein>
<dbReference type="GO" id="GO:0005096">
    <property type="term" value="F:GTPase activator activity"/>
    <property type="evidence" value="ECO:0007669"/>
    <property type="project" value="InterPro"/>
</dbReference>
<dbReference type="Pfam" id="PF07986">
    <property type="entry name" value="TBCC"/>
    <property type="match status" value="1"/>
</dbReference>
<dbReference type="GO" id="GO:1990075">
    <property type="term" value="C:periciliary membrane compartment"/>
    <property type="evidence" value="ECO:0007669"/>
    <property type="project" value="TreeGrafter"/>
</dbReference>
<reference evidence="2" key="1">
    <citation type="submission" date="2021-06" db="EMBL/GenBank/DDBJ databases">
        <authorList>
            <person name="Hodson N. C."/>
            <person name="Mongue J. A."/>
            <person name="Jaron S. K."/>
        </authorList>
    </citation>
    <scope>NUCLEOTIDE SEQUENCE</scope>
</reference>
<dbReference type="GO" id="GO:0005929">
    <property type="term" value="C:cilium"/>
    <property type="evidence" value="ECO:0007669"/>
    <property type="project" value="TreeGrafter"/>
</dbReference>
<dbReference type="Proteomes" id="UP000708208">
    <property type="component" value="Unassembled WGS sequence"/>
</dbReference>
<accession>A0A8J2LWD8</accession>
<dbReference type="PROSITE" id="PS51329">
    <property type="entry name" value="C_CAP_COFACTOR_C"/>
    <property type="match status" value="1"/>
</dbReference>
<evidence type="ECO:0000313" key="2">
    <source>
        <dbReference type="EMBL" id="CAG7829895.1"/>
    </source>
</evidence>
<evidence type="ECO:0000313" key="3">
    <source>
        <dbReference type="Proteomes" id="UP000708208"/>
    </source>
</evidence>
<proteinExistence type="predicted"/>
<dbReference type="InterPro" id="IPR012945">
    <property type="entry name" value="Tubulin-bd_cofactor_C_dom"/>
</dbReference>
<dbReference type="PANTHER" id="PTHR15440">
    <property type="entry name" value="XRP2 PROTEIN"/>
    <property type="match status" value="1"/>
</dbReference>
<dbReference type="PANTHER" id="PTHR15440:SF0">
    <property type="entry name" value="PROTEIN XRP2"/>
    <property type="match status" value="1"/>
</dbReference>
<dbReference type="AlphaFoldDB" id="A0A8J2LWD8"/>
<evidence type="ECO:0000259" key="1">
    <source>
        <dbReference type="PROSITE" id="PS51329"/>
    </source>
</evidence>
<feature type="domain" description="C-CAP/cofactor C-like" evidence="1">
    <location>
        <begin position="39"/>
        <end position="190"/>
    </location>
</feature>
<dbReference type="OrthoDB" id="194775at2759"/>
<gene>
    <name evidence="2" type="ORF">AFUS01_LOCUS39735</name>
</gene>
<dbReference type="EMBL" id="CAJVCH010553368">
    <property type="protein sequence ID" value="CAG7829895.1"/>
    <property type="molecule type" value="Genomic_DNA"/>
</dbReference>
<dbReference type="InterPro" id="IPR017901">
    <property type="entry name" value="C-CAP_CF_C-like"/>
</dbReference>
<dbReference type="GO" id="GO:0006892">
    <property type="term" value="P:post-Golgi vesicle-mediated transport"/>
    <property type="evidence" value="ECO:0007669"/>
    <property type="project" value="TreeGrafter"/>
</dbReference>
<sequence length="326" mass="36172">MGCSLSDLNCCFTSRPGGRGTLNFTDLTTEGDHDTEVEQKVYSWDVREKKPACIIENAKDCEVIRQSKGEQVIVRNCVNSRIYLLDWTSSATIDDCRDCVIIVAAVGGSLFMRDTNSTTLVAASAQLRLRDCGDIHLFSGCESDPIIESSQNVLVAPYFLSYKGIDEHFKAANLDPFKAIHWGNVYDFTPSNPPNWSKLKEPFDMNKFIPPPGTNDSLLEPYPGFSVGPEKSFVPVILDTCQDNASMVLFPETRRQEALEFIQGCQIASSSLLLTTVQDARPEDGNEKVVALLFSAPVDNLPVANIANVRVTDEQRKISHYFNKSQ</sequence>
<dbReference type="InterPro" id="IPR039093">
    <property type="entry name" value="XRP2"/>
</dbReference>
<keyword evidence="3" id="KW-1185">Reference proteome</keyword>
<name>A0A8J2LWD8_9HEXA</name>
<comment type="caution">
    <text evidence="2">The sequence shown here is derived from an EMBL/GenBank/DDBJ whole genome shotgun (WGS) entry which is preliminary data.</text>
</comment>